<feature type="domain" description="RNase H type-1" evidence="1">
    <location>
        <begin position="3"/>
        <end position="141"/>
    </location>
</feature>
<gene>
    <name evidence="2" type="ORF">COX02_01205</name>
</gene>
<dbReference type="GO" id="GO:0004523">
    <property type="term" value="F:RNA-DNA hybrid ribonuclease activity"/>
    <property type="evidence" value="ECO:0007669"/>
    <property type="project" value="InterPro"/>
</dbReference>
<evidence type="ECO:0000313" key="3">
    <source>
        <dbReference type="Proteomes" id="UP000229334"/>
    </source>
</evidence>
<dbReference type="SUPFAM" id="SSF53098">
    <property type="entry name" value="Ribonuclease H-like"/>
    <property type="match status" value="1"/>
</dbReference>
<proteinExistence type="predicted"/>
<dbReference type="InterPro" id="IPR002156">
    <property type="entry name" value="RNaseH_domain"/>
</dbReference>
<dbReference type="Gene3D" id="3.30.420.10">
    <property type="entry name" value="Ribonuclease H-like superfamily/Ribonuclease H"/>
    <property type="match status" value="1"/>
</dbReference>
<dbReference type="AlphaFoldDB" id="A0A2H0BKR8"/>
<dbReference type="PROSITE" id="PS50879">
    <property type="entry name" value="RNASE_H_1"/>
    <property type="match status" value="1"/>
</dbReference>
<name>A0A2H0BKR8_9BACT</name>
<dbReference type="Pfam" id="PF13456">
    <property type="entry name" value="RVT_3"/>
    <property type="match status" value="1"/>
</dbReference>
<dbReference type="Proteomes" id="UP000229334">
    <property type="component" value="Unassembled WGS sequence"/>
</dbReference>
<accession>A0A2H0BKR8</accession>
<comment type="caution">
    <text evidence="2">The sequence shown here is derived from an EMBL/GenBank/DDBJ whole genome shotgun (WGS) entry which is preliminary data.</text>
</comment>
<dbReference type="PANTHER" id="PTHR46387">
    <property type="entry name" value="POLYNUCLEOTIDYL TRANSFERASE, RIBONUCLEASE H-LIKE SUPERFAMILY PROTEIN"/>
    <property type="match status" value="1"/>
</dbReference>
<evidence type="ECO:0000259" key="1">
    <source>
        <dbReference type="PROSITE" id="PS50879"/>
    </source>
</evidence>
<reference evidence="2 3" key="1">
    <citation type="submission" date="2017-09" db="EMBL/GenBank/DDBJ databases">
        <title>Depth-based differentiation of microbial function through sediment-hosted aquifers and enrichment of novel symbionts in the deep terrestrial subsurface.</title>
        <authorList>
            <person name="Probst A.J."/>
            <person name="Ladd B."/>
            <person name="Jarett J.K."/>
            <person name="Geller-Mcgrath D.E."/>
            <person name="Sieber C.M."/>
            <person name="Emerson J.B."/>
            <person name="Anantharaman K."/>
            <person name="Thomas B.C."/>
            <person name="Malmstrom R."/>
            <person name="Stieglmeier M."/>
            <person name="Klingl A."/>
            <person name="Woyke T."/>
            <person name="Ryan C.M."/>
            <person name="Banfield J.F."/>
        </authorList>
    </citation>
    <scope>NUCLEOTIDE SEQUENCE [LARGE SCALE GENOMIC DNA]</scope>
    <source>
        <strain evidence="2">CG22_combo_CG10-13_8_21_14_all_37_9</strain>
    </source>
</reference>
<dbReference type="GO" id="GO:0003676">
    <property type="term" value="F:nucleic acid binding"/>
    <property type="evidence" value="ECO:0007669"/>
    <property type="project" value="InterPro"/>
</dbReference>
<dbReference type="InterPro" id="IPR012337">
    <property type="entry name" value="RNaseH-like_sf"/>
</dbReference>
<dbReference type="PANTHER" id="PTHR46387:SF2">
    <property type="entry name" value="RIBONUCLEASE HI"/>
    <property type="match status" value="1"/>
</dbReference>
<dbReference type="CDD" id="cd09279">
    <property type="entry name" value="RNase_HI_like"/>
    <property type="match status" value="1"/>
</dbReference>
<protein>
    <recommendedName>
        <fullName evidence="1">RNase H type-1 domain-containing protein</fullName>
    </recommendedName>
</protein>
<evidence type="ECO:0000313" key="2">
    <source>
        <dbReference type="EMBL" id="PIP58267.1"/>
    </source>
</evidence>
<dbReference type="EMBL" id="PCSX01000021">
    <property type="protein sequence ID" value="PIP58267.1"/>
    <property type="molecule type" value="Genomic_DNA"/>
</dbReference>
<dbReference type="InterPro" id="IPR036397">
    <property type="entry name" value="RNaseH_sf"/>
</dbReference>
<organism evidence="2 3">
    <name type="scientific">Candidatus Vogelbacteria bacterium CG22_combo_CG10-13_8_21_14_all_37_9</name>
    <dbReference type="NCBI Taxonomy" id="1975046"/>
    <lineage>
        <taxon>Bacteria</taxon>
        <taxon>Candidatus Vogeliibacteriota</taxon>
    </lineage>
</organism>
<sequence>MFTNIKYIIYTDGGSRGNPGRAGCGVVVTDANNQILKKATKSLGLATNNEAEYQAVILGLDTLKKMLGSSKLATAEIEVRMDSQLVASQLAGLYQIKEETLFPFFIKIWNLQVKDFPKIKFTYIPRAENSLADALANQAMDEGKQGRLLKI</sequence>